<dbReference type="Pfam" id="PF00239">
    <property type="entry name" value="Resolvase"/>
    <property type="match status" value="1"/>
</dbReference>
<keyword evidence="3" id="KW-0233">DNA recombination</keyword>
<evidence type="ECO:0000313" key="8">
    <source>
        <dbReference type="Proteomes" id="UP000463939"/>
    </source>
</evidence>
<dbReference type="GO" id="GO:0000150">
    <property type="term" value="F:DNA strand exchange activity"/>
    <property type="evidence" value="ECO:0007669"/>
    <property type="project" value="InterPro"/>
</dbReference>
<gene>
    <name evidence="7" type="ORF">SFSGTM_29920</name>
</gene>
<keyword evidence="1" id="KW-0229">DNA integration</keyword>
<proteinExistence type="predicted"/>
<organism evidence="7 8">
    <name type="scientific">Sulfuriferula nivalis</name>
    <dbReference type="NCBI Taxonomy" id="2675298"/>
    <lineage>
        <taxon>Bacteria</taxon>
        <taxon>Pseudomonadati</taxon>
        <taxon>Pseudomonadota</taxon>
        <taxon>Betaproteobacteria</taxon>
        <taxon>Nitrosomonadales</taxon>
        <taxon>Sulfuricellaceae</taxon>
        <taxon>Sulfuriferula</taxon>
    </lineage>
</organism>
<dbReference type="CDD" id="cd03768">
    <property type="entry name" value="SR_ResInv"/>
    <property type="match status" value="1"/>
</dbReference>
<dbReference type="PROSITE" id="PS51736">
    <property type="entry name" value="RECOMBINASES_3"/>
    <property type="match status" value="1"/>
</dbReference>
<dbReference type="InterPro" id="IPR036162">
    <property type="entry name" value="Resolvase-like_N_sf"/>
</dbReference>
<dbReference type="PANTHER" id="PTHR30461:SF19">
    <property type="entry name" value="SITE-SPECIFIC RECOMBINASE RESOLVASE FAMILY"/>
    <property type="match status" value="1"/>
</dbReference>
<sequence length="216" mass="24327">MEAKIAAQTTGKTIAYLRVSTLDQDIEKNKADILHFANDRNFGKVHFVEEVASGRKPWRERKIAEVLEELQDGDAIIVAELSRLGRSMLECMEILALAMRKSICVYAVKGNWRLDNSIQSKIIALAFSMAAEIERDLISQRTKEALRFKKEQGVILGRPKGPGKSKLDAFRPEIESLLANGSSQKFIAQRYHTTGANLHNWIKKHSLKTVKSHAVE</sequence>
<feature type="active site" description="O-(5'-phospho-DNA)-serine intermediate" evidence="4 5">
    <location>
        <position position="20"/>
    </location>
</feature>
<dbReference type="RefSeq" id="WP_162085940.1">
    <property type="nucleotide sequence ID" value="NZ_AP021881.1"/>
</dbReference>
<protein>
    <submittedName>
        <fullName evidence="7">Resolvase</fullName>
    </submittedName>
</protein>
<evidence type="ECO:0000256" key="5">
    <source>
        <dbReference type="PROSITE-ProRule" id="PRU10137"/>
    </source>
</evidence>
<keyword evidence="8" id="KW-1185">Reference proteome</keyword>
<dbReference type="PROSITE" id="PS00397">
    <property type="entry name" value="RECOMBINASES_1"/>
    <property type="match status" value="1"/>
</dbReference>
<reference evidence="8" key="1">
    <citation type="submission" date="2019-11" db="EMBL/GenBank/DDBJ databases">
        <title>Isolation and characterization of a novel species in the genus Sulfuriferula.</title>
        <authorList>
            <person name="Mochizuki J."/>
            <person name="Kojima H."/>
            <person name="Fukui M."/>
        </authorList>
    </citation>
    <scope>NUCLEOTIDE SEQUENCE [LARGE SCALE GENOMIC DNA]</scope>
    <source>
        <strain evidence="8">SGTM</strain>
    </source>
</reference>
<dbReference type="InterPro" id="IPR050639">
    <property type="entry name" value="SSR_resolvase"/>
</dbReference>
<dbReference type="PANTHER" id="PTHR30461">
    <property type="entry name" value="DNA-INVERTASE FROM LAMBDOID PROPHAGE"/>
    <property type="match status" value="1"/>
</dbReference>
<keyword evidence="2" id="KW-0238">DNA-binding</keyword>
<accession>A0A809RNC9</accession>
<name>A0A809RNC9_9PROT</name>
<evidence type="ECO:0000313" key="7">
    <source>
        <dbReference type="EMBL" id="BBP02284.1"/>
    </source>
</evidence>
<feature type="domain" description="Resolvase/invertase-type recombinase catalytic" evidence="6">
    <location>
        <begin position="12"/>
        <end position="153"/>
    </location>
</feature>
<evidence type="ECO:0000256" key="2">
    <source>
        <dbReference type="ARBA" id="ARBA00023125"/>
    </source>
</evidence>
<dbReference type="KEGG" id="sniv:SFSGTM_29920"/>
<evidence type="ECO:0000259" key="6">
    <source>
        <dbReference type="PROSITE" id="PS51736"/>
    </source>
</evidence>
<dbReference type="Proteomes" id="UP000463939">
    <property type="component" value="Chromosome"/>
</dbReference>
<evidence type="ECO:0000256" key="3">
    <source>
        <dbReference type="ARBA" id="ARBA00023172"/>
    </source>
</evidence>
<dbReference type="SMART" id="SM00857">
    <property type="entry name" value="Resolvase"/>
    <property type="match status" value="1"/>
</dbReference>
<dbReference type="InterPro" id="IPR006118">
    <property type="entry name" value="Recombinase_CS"/>
</dbReference>
<dbReference type="SUPFAM" id="SSF53041">
    <property type="entry name" value="Resolvase-like"/>
    <property type="match status" value="1"/>
</dbReference>
<dbReference type="EMBL" id="AP021881">
    <property type="protein sequence ID" value="BBP02284.1"/>
    <property type="molecule type" value="Genomic_DNA"/>
</dbReference>
<dbReference type="Gene3D" id="3.40.50.1390">
    <property type="entry name" value="Resolvase, N-terminal catalytic domain"/>
    <property type="match status" value="1"/>
</dbReference>
<dbReference type="AlphaFoldDB" id="A0A809RNC9"/>
<dbReference type="GO" id="GO:0003677">
    <property type="term" value="F:DNA binding"/>
    <property type="evidence" value="ECO:0007669"/>
    <property type="project" value="UniProtKB-KW"/>
</dbReference>
<evidence type="ECO:0000256" key="1">
    <source>
        <dbReference type="ARBA" id="ARBA00022908"/>
    </source>
</evidence>
<evidence type="ECO:0000256" key="4">
    <source>
        <dbReference type="PIRSR" id="PIRSR606118-50"/>
    </source>
</evidence>
<dbReference type="GO" id="GO:0015074">
    <property type="term" value="P:DNA integration"/>
    <property type="evidence" value="ECO:0007669"/>
    <property type="project" value="UniProtKB-KW"/>
</dbReference>
<dbReference type="InterPro" id="IPR006119">
    <property type="entry name" value="Resolv_N"/>
</dbReference>